<name>A0ACC0HHA0_9ERIC</name>
<dbReference type="Proteomes" id="UP001060215">
    <property type="component" value="Chromosome 5"/>
</dbReference>
<evidence type="ECO:0000313" key="1">
    <source>
        <dbReference type="EMBL" id="KAI8011922.1"/>
    </source>
</evidence>
<accession>A0ACC0HHA0</accession>
<comment type="caution">
    <text evidence="1">The sequence shown here is derived from an EMBL/GenBank/DDBJ whole genome shotgun (WGS) entry which is preliminary data.</text>
</comment>
<dbReference type="EMBL" id="CM045762">
    <property type="protein sequence ID" value="KAI8011922.1"/>
    <property type="molecule type" value="Genomic_DNA"/>
</dbReference>
<reference evidence="1 2" key="1">
    <citation type="journal article" date="2022" name="Plant J.">
        <title>Chromosome-level genome of Camellia lanceoleosa provides a valuable resource for understanding genome evolution and self-incompatibility.</title>
        <authorList>
            <person name="Gong W."/>
            <person name="Xiao S."/>
            <person name="Wang L."/>
            <person name="Liao Z."/>
            <person name="Chang Y."/>
            <person name="Mo W."/>
            <person name="Hu G."/>
            <person name="Li W."/>
            <person name="Zhao G."/>
            <person name="Zhu H."/>
            <person name="Hu X."/>
            <person name="Ji K."/>
            <person name="Xiang X."/>
            <person name="Song Q."/>
            <person name="Yuan D."/>
            <person name="Jin S."/>
            <person name="Zhang L."/>
        </authorList>
    </citation>
    <scope>NUCLEOTIDE SEQUENCE [LARGE SCALE GENOMIC DNA]</scope>
    <source>
        <strain evidence="1">SQ_2022a</strain>
    </source>
</reference>
<evidence type="ECO:0000313" key="2">
    <source>
        <dbReference type="Proteomes" id="UP001060215"/>
    </source>
</evidence>
<gene>
    <name evidence="1" type="ORF">LOK49_LG06G02193</name>
</gene>
<organism evidence="1 2">
    <name type="scientific">Camellia lanceoleosa</name>
    <dbReference type="NCBI Taxonomy" id="1840588"/>
    <lineage>
        <taxon>Eukaryota</taxon>
        <taxon>Viridiplantae</taxon>
        <taxon>Streptophyta</taxon>
        <taxon>Embryophyta</taxon>
        <taxon>Tracheophyta</taxon>
        <taxon>Spermatophyta</taxon>
        <taxon>Magnoliopsida</taxon>
        <taxon>eudicotyledons</taxon>
        <taxon>Gunneridae</taxon>
        <taxon>Pentapetalae</taxon>
        <taxon>asterids</taxon>
        <taxon>Ericales</taxon>
        <taxon>Theaceae</taxon>
        <taxon>Camellia</taxon>
    </lineage>
</organism>
<protein>
    <submittedName>
        <fullName evidence="1">Copper-transporting ATPase HMA4</fullName>
    </submittedName>
</protein>
<proteinExistence type="predicted"/>
<keyword evidence="2" id="KW-1185">Reference proteome</keyword>
<sequence length="111" mass="12268">MSEIEISTQLLERNDILNMVPEPKVPVDGIVINGQSHVNEGLITRKAKPIAKRPSDTVQMRAVSITPSTAHQLIQGKKRNDTICIALADDTCDQPKIRMNNVVITPSFKHS</sequence>